<dbReference type="Pfam" id="PF03976">
    <property type="entry name" value="PPK2"/>
    <property type="match status" value="1"/>
</dbReference>
<name>A0A0S4QND2_9ACTN</name>
<comment type="subunit">
    <text evidence="4">Homotetramer.</text>
</comment>
<comment type="similarity">
    <text evidence="1 4">Belongs to the polyphosphate kinase 2 (PPK2) family. Class I subfamily.</text>
</comment>
<evidence type="ECO:0000256" key="3">
    <source>
        <dbReference type="ARBA" id="ARBA00022777"/>
    </source>
</evidence>
<feature type="domain" description="Polyphosphate kinase-2-related" evidence="5">
    <location>
        <begin position="67"/>
        <end position="290"/>
    </location>
</feature>
<dbReference type="PANTHER" id="PTHR34383">
    <property type="entry name" value="POLYPHOSPHATE:AMP PHOSPHOTRANSFERASE-RELATED"/>
    <property type="match status" value="1"/>
</dbReference>
<dbReference type="NCBIfam" id="TIGR03707">
    <property type="entry name" value="PPK2_P_aer"/>
    <property type="match status" value="1"/>
</dbReference>
<proteinExistence type="inferred from homology"/>
<evidence type="ECO:0000256" key="2">
    <source>
        <dbReference type="ARBA" id="ARBA00022679"/>
    </source>
</evidence>
<dbReference type="Gene3D" id="3.40.50.300">
    <property type="entry name" value="P-loop containing nucleotide triphosphate hydrolases"/>
    <property type="match status" value="1"/>
</dbReference>
<keyword evidence="7" id="KW-1185">Reference proteome</keyword>
<dbReference type="Proteomes" id="UP000198802">
    <property type="component" value="Unassembled WGS sequence"/>
</dbReference>
<reference evidence="7" key="1">
    <citation type="submission" date="2015-11" db="EMBL/GenBank/DDBJ databases">
        <authorList>
            <person name="Varghese N."/>
        </authorList>
    </citation>
    <scope>NUCLEOTIDE SEQUENCE [LARGE SCALE GENOMIC DNA]</scope>
    <source>
        <strain evidence="7">DSM 45899</strain>
    </source>
</reference>
<evidence type="ECO:0000313" key="7">
    <source>
        <dbReference type="Proteomes" id="UP000198802"/>
    </source>
</evidence>
<evidence type="ECO:0000256" key="1">
    <source>
        <dbReference type="ARBA" id="ARBA00009924"/>
    </source>
</evidence>
<dbReference type="PANTHER" id="PTHR34383:SF1">
    <property type="entry name" value="ADP-POLYPHOSPHATE PHOSPHOTRANSFERASE"/>
    <property type="match status" value="1"/>
</dbReference>
<comment type="function">
    <text evidence="4">Uses inorganic polyphosphate (polyP) as a donor to convert GDP to GTP or ADP to ATP.</text>
</comment>
<keyword evidence="2 4" id="KW-0808">Transferase</keyword>
<dbReference type="GO" id="GO:0008976">
    <property type="term" value="F:polyphosphate kinase activity"/>
    <property type="evidence" value="ECO:0007669"/>
    <property type="project" value="UniProtKB-UniRule"/>
</dbReference>
<dbReference type="AlphaFoldDB" id="A0A0S4QND2"/>
<dbReference type="EC" id="2.7.4.-" evidence="4"/>
<organism evidence="6 7">
    <name type="scientific">Parafrankia irregularis</name>
    <dbReference type="NCBI Taxonomy" id="795642"/>
    <lineage>
        <taxon>Bacteria</taxon>
        <taxon>Bacillati</taxon>
        <taxon>Actinomycetota</taxon>
        <taxon>Actinomycetes</taxon>
        <taxon>Frankiales</taxon>
        <taxon>Frankiaceae</taxon>
        <taxon>Parafrankia</taxon>
    </lineage>
</organism>
<evidence type="ECO:0000313" key="6">
    <source>
        <dbReference type="EMBL" id="CUU55994.1"/>
    </source>
</evidence>
<dbReference type="InterPro" id="IPR027417">
    <property type="entry name" value="P-loop_NTPase"/>
</dbReference>
<gene>
    <name evidence="6" type="ORF">Ga0074812_106249</name>
</gene>
<accession>A0A0S4QND2</accession>
<dbReference type="SUPFAM" id="SSF52540">
    <property type="entry name" value="P-loop containing nucleoside triphosphate hydrolases"/>
    <property type="match status" value="1"/>
</dbReference>
<keyword evidence="3 4" id="KW-0418">Kinase</keyword>
<dbReference type="RefSeq" id="WP_091275350.1">
    <property type="nucleotide sequence ID" value="NZ_FAOZ01000006.1"/>
</dbReference>
<sequence length="315" mass="36172">MSETTAGTSDVRLVVGSLPFTPPTEYLGTDVRSLTVVEDDADDATLFRADGTSIDTWRENYPYTHRLSRDAYEREKRLLQIELLKLQYWVKDTGQKVVLLFEGRDAAGKGGTIKRFTEHLNPRGARVVALEKPTETERGSWYFQRYIEHLPTAGEIVMFDRSWYNRAGVERVMGFCTEAQYHEFLGQAPALEEMLIESGIHLIKLWFSVSRSEQQTRFLIRQIDPVRQWKLSPVDLAALDRWDDYTKAKEAMFVHTDSKKAPWTVIKSNDKKRARLEAMRHVLSQLEYAGRDESVIGQPDPRIVVSATELLKSGE</sequence>
<dbReference type="InterPro" id="IPR022486">
    <property type="entry name" value="PPK2_PA0141"/>
</dbReference>
<dbReference type="EMBL" id="FAOZ01000006">
    <property type="protein sequence ID" value="CUU55994.1"/>
    <property type="molecule type" value="Genomic_DNA"/>
</dbReference>
<evidence type="ECO:0000259" key="5">
    <source>
        <dbReference type="Pfam" id="PF03976"/>
    </source>
</evidence>
<evidence type="ECO:0000256" key="4">
    <source>
        <dbReference type="RuleBase" id="RU369062"/>
    </source>
</evidence>
<protein>
    <recommendedName>
        <fullName evidence="4">ADP/GDP-polyphosphate phosphotransferase</fullName>
        <ecNumber evidence="4">2.7.4.-</ecNumber>
    </recommendedName>
    <alternativeName>
        <fullName evidence="4">Polyphosphate kinase PPK2</fullName>
    </alternativeName>
</protein>
<dbReference type="GO" id="GO:0006793">
    <property type="term" value="P:phosphorus metabolic process"/>
    <property type="evidence" value="ECO:0007669"/>
    <property type="project" value="InterPro"/>
</dbReference>
<dbReference type="InterPro" id="IPR022488">
    <property type="entry name" value="PPK2-related"/>
</dbReference>